<sequence>MPGNCRLQKSSIKQNISTRETTFLIYREIERNLMVTQLL</sequence>
<evidence type="ECO:0000313" key="1">
    <source>
        <dbReference type="EMBL" id="AEI88485.1"/>
    </source>
</evidence>
<keyword evidence="2" id="KW-1185">Reference proteome</keyword>
<dbReference type="AlphaFoldDB" id="F7XUY6"/>
<proteinExistence type="predicted"/>
<dbReference type="HOGENOM" id="CLU_3345985_0_0_5"/>
<organism evidence="1 2">
    <name type="scientific">Midichloria mitochondrii (strain IricVA)</name>
    <dbReference type="NCBI Taxonomy" id="696127"/>
    <lineage>
        <taxon>Bacteria</taxon>
        <taxon>Pseudomonadati</taxon>
        <taxon>Pseudomonadota</taxon>
        <taxon>Alphaproteobacteria</taxon>
        <taxon>Rickettsiales</taxon>
        <taxon>Candidatus Midichloriaceae</taxon>
        <taxon>Candidatus Midichloria</taxon>
    </lineage>
</organism>
<dbReference type="Proteomes" id="UP000006639">
    <property type="component" value="Chromosome"/>
</dbReference>
<name>F7XUY6_MIDMI</name>
<dbReference type="KEGG" id="mmn:midi_00165"/>
<protein>
    <submittedName>
        <fullName evidence="1">Uncharacterized protein</fullName>
    </submittedName>
</protein>
<reference evidence="1 2" key="1">
    <citation type="journal article" date="2011" name="Mol. Biol. Evol.">
        <title>Phylogenomic evidence for the presence of a flagellum and cbb3 oxidase in the free-living mitochondrial ancestor.</title>
        <authorList>
            <person name="Sassera D."/>
            <person name="Lo N."/>
            <person name="Epis S."/>
            <person name="D'Auria G."/>
            <person name="Montagna M."/>
            <person name="Comandatore F."/>
            <person name="Horner D."/>
            <person name="Pereto J."/>
            <person name="Luciano A.M."/>
            <person name="Franciosi F."/>
            <person name="Ferri E."/>
            <person name="Crotti E."/>
            <person name="Bazzocchi C."/>
            <person name="Daffonchio D."/>
            <person name="Sacchi L."/>
            <person name="Moya A."/>
            <person name="Latorre A."/>
            <person name="Bandi C."/>
        </authorList>
    </citation>
    <scope>NUCLEOTIDE SEQUENCE [LARGE SCALE GENOMIC DNA]</scope>
    <source>
        <strain evidence="1 2">IricVA</strain>
    </source>
</reference>
<gene>
    <name evidence="1" type="ordered locus">midi_00165</name>
</gene>
<accession>F7XUY6</accession>
<dbReference type="EMBL" id="CP002130">
    <property type="protein sequence ID" value="AEI88485.1"/>
    <property type="molecule type" value="Genomic_DNA"/>
</dbReference>
<evidence type="ECO:0000313" key="2">
    <source>
        <dbReference type="Proteomes" id="UP000006639"/>
    </source>
</evidence>